<keyword evidence="4 9" id="KW-1003">Cell membrane</keyword>
<evidence type="ECO:0000256" key="3">
    <source>
        <dbReference type="ARBA" id="ARBA00022448"/>
    </source>
</evidence>
<evidence type="ECO:0000259" key="10">
    <source>
        <dbReference type="PROSITE" id="PS51012"/>
    </source>
</evidence>
<evidence type="ECO:0000256" key="8">
    <source>
        <dbReference type="ARBA" id="ARBA00023136"/>
    </source>
</evidence>
<feature type="transmembrane region" description="Helical" evidence="9">
    <location>
        <begin position="236"/>
        <end position="255"/>
    </location>
</feature>
<dbReference type="InterPro" id="IPR047817">
    <property type="entry name" value="ABC2_TM_bact-type"/>
</dbReference>
<keyword evidence="8 9" id="KW-0472">Membrane</keyword>
<dbReference type="PANTHER" id="PTHR30413">
    <property type="entry name" value="INNER MEMBRANE TRANSPORT PERMEASE"/>
    <property type="match status" value="1"/>
</dbReference>
<dbReference type="RefSeq" id="WP_307266629.1">
    <property type="nucleotide sequence ID" value="NZ_JAUSVX010000001.1"/>
</dbReference>
<feature type="domain" description="ABC transmembrane type-2" evidence="10">
    <location>
        <begin position="39"/>
        <end position="263"/>
    </location>
</feature>
<comment type="similarity">
    <text evidence="2 9">Belongs to the ABC-2 integral membrane protein family.</text>
</comment>
<gene>
    <name evidence="11" type="ORF">QO011_000248</name>
</gene>
<dbReference type="EMBL" id="JAUSVX010000001">
    <property type="protein sequence ID" value="MDQ0467253.1"/>
    <property type="molecule type" value="Genomic_DNA"/>
</dbReference>
<evidence type="ECO:0000256" key="7">
    <source>
        <dbReference type="ARBA" id="ARBA00023047"/>
    </source>
</evidence>
<comment type="caution">
    <text evidence="11">The sequence shown here is derived from an EMBL/GenBank/DDBJ whole genome shotgun (WGS) entry which is preliminary data.</text>
</comment>
<dbReference type="InterPro" id="IPR013525">
    <property type="entry name" value="ABC2_TM"/>
</dbReference>
<keyword evidence="3 9" id="KW-0813">Transport</keyword>
<keyword evidence="7" id="KW-0762">Sugar transport</keyword>
<feature type="transmembrane region" description="Helical" evidence="9">
    <location>
        <begin position="78"/>
        <end position="96"/>
    </location>
</feature>
<evidence type="ECO:0000313" key="12">
    <source>
        <dbReference type="Proteomes" id="UP001242480"/>
    </source>
</evidence>
<feature type="transmembrane region" description="Helical" evidence="9">
    <location>
        <begin position="117"/>
        <end position="144"/>
    </location>
</feature>
<accession>A0ABU0IZ20</accession>
<reference evidence="11 12" key="1">
    <citation type="submission" date="2023-07" db="EMBL/GenBank/DDBJ databases">
        <title>Genomic Encyclopedia of Type Strains, Phase IV (KMG-IV): sequencing the most valuable type-strain genomes for metagenomic binning, comparative biology and taxonomic classification.</title>
        <authorList>
            <person name="Goeker M."/>
        </authorList>
    </citation>
    <scope>NUCLEOTIDE SEQUENCE [LARGE SCALE GENOMIC DNA]</scope>
    <source>
        <strain evidence="11 12">DSM 19619</strain>
    </source>
</reference>
<sequence length="271" mass="30132">MLQPFTDASKPFVDAWRHRELFRAILTRELQVRFRGSVFGWAWAILAPLAMLSVYTLVFSGALKLDAARTGGRFDYAFSIFAGLIVFNFFAEIAYRSPLLLAEHKHIIRRSIFPPQILAWIAVARALVYAAIALAVLLAGQVLINHTAHWSWLALPFVLLPLCLTLLGVVWILSTIGALTSDLNHLIISIIPVAMFATPVFYEAGAVPEGWRWLLYCNPLTVIIEMLRAILLRGEAPGLSAYLGALAAGLALFYLGRTLFMRKKAILVDII</sequence>
<evidence type="ECO:0000256" key="2">
    <source>
        <dbReference type="ARBA" id="ARBA00007783"/>
    </source>
</evidence>
<proteinExistence type="inferred from homology"/>
<dbReference type="Pfam" id="PF01061">
    <property type="entry name" value="ABC2_membrane"/>
    <property type="match status" value="1"/>
</dbReference>
<evidence type="ECO:0000313" key="11">
    <source>
        <dbReference type="EMBL" id="MDQ0467253.1"/>
    </source>
</evidence>
<dbReference type="PANTHER" id="PTHR30413:SF10">
    <property type="entry name" value="CAPSULE POLYSACCHARIDE EXPORT INNER-MEMBRANE PROTEIN CTRC"/>
    <property type="match status" value="1"/>
</dbReference>
<organism evidence="11 12">
    <name type="scientific">Labrys wisconsinensis</name>
    <dbReference type="NCBI Taxonomy" id="425677"/>
    <lineage>
        <taxon>Bacteria</taxon>
        <taxon>Pseudomonadati</taxon>
        <taxon>Pseudomonadota</taxon>
        <taxon>Alphaproteobacteria</taxon>
        <taxon>Hyphomicrobiales</taxon>
        <taxon>Xanthobacteraceae</taxon>
        <taxon>Labrys</taxon>
    </lineage>
</organism>
<evidence type="ECO:0000256" key="5">
    <source>
        <dbReference type="ARBA" id="ARBA00022692"/>
    </source>
</evidence>
<dbReference type="Proteomes" id="UP001242480">
    <property type="component" value="Unassembled WGS sequence"/>
</dbReference>
<comment type="subcellular location">
    <subcellularLocation>
        <location evidence="9">Cell inner membrane</location>
        <topology evidence="9">Multi-pass membrane protein</topology>
    </subcellularLocation>
    <subcellularLocation>
        <location evidence="1">Cell membrane</location>
        <topology evidence="1">Multi-pass membrane protein</topology>
    </subcellularLocation>
</comment>
<name>A0ABU0IZ20_9HYPH</name>
<evidence type="ECO:0000256" key="4">
    <source>
        <dbReference type="ARBA" id="ARBA00022475"/>
    </source>
</evidence>
<keyword evidence="6 9" id="KW-1133">Transmembrane helix</keyword>
<dbReference type="PROSITE" id="PS51012">
    <property type="entry name" value="ABC_TM2"/>
    <property type="match status" value="1"/>
</dbReference>
<evidence type="ECO:0000256" key="1">
    <source>
        <dbReference type="ARBA" id="ARBA00004651"/>
    </source>
</evidence>
<protein>
    <recommendedName>
        <fullName evidence="9">Transport permease protein</fullName>
    </recommendedName>
</protein>
<evidence type="ECO:0000256" key="9">
    <source>
        <dbReference type="RuleBase" id="RU361157"/>
    </source>
</evidence>
<feature type="transmembrane region" description="Helical" evidence="9">
    <location>
        <begin position="38"/>
        <end position="58"/>
    </location>
</feature>
<feature type="transmembrane region" description="Helical" evidence="9">
    <location>
        <begin position="150"/>
        <end position="173"/>
    </location>
</feature>
<keyword evidence="12" id="KW-1185">Reference proteome</keyword>
<keyword evidence="5 9" id="KW-0812">Transmembrane</keyword>
<evidence type="ECO:0000256" key="6">
    <source>
        <dbReference type="ARBA" id="ARBA00022989"/>
    </source>
</evidence>
<keyword evidence="7" id="KW-0625">Polysaccharide transport</keyword>
<feature type="transmembrane region" description="Helical" evidence="9">
    <location>
        <begin position="185"/>
        <end position="202"/>
    </location>
</feature>